<proteinExistence type="predicted"/>
<comment type="caution">
    <text evidence="1">The sequence shown here is derived from an EMBL/GenBank/DDBJ whole genome shotgun (WGS) entry which is preliminary data.</text>
</comment>
<organism evidence="1">
    <name type="scientific">marine sediment metagenome</name>
    <dbReference type="NCBI Taxonomy" id="412755"/>
    <lineage>
        <taxon>unclassified sequences</taxon>
        <taxon>metagenomes</taxon>
        <taxon>ecological metagenomes</taxon>
    </lineage>
</organism>
<accession>X0XDV9</accession>
<feature type="non-terminal residue" evidence="1">
    <location>
        <position position="1"/>
    </location>
</feature>
<dbReference type="Gene3D" id="3.10.28.10">
    <property type="entry name" value="Homing endonucleases"/>
    <property type="match status" value="1"/>
</dbReference>
<name>X0XDV9_9ZZZZ</name>
<dbReference type="EMBL" id="BARS01045627">
    <property type="protein sequence ID" value="GAG34843.1"/>
    <property type="molecule type" value="Genomic_DNA"/>
</dbReference>
<gene>
    <name evidence="1" type="ORF">S01H1_68785</name>
</gene>
<dbReference type="AlphaFoldDB" id="X0XDV9"/>
<protein>
    <submittedName>
        <fullName evidence="1">Uncharacterized protein</fullName>
    </submittedName>
</protein>
<evidence type="ECO:0000313" key="1">
    <source>
        <dbReference type="EMBL" id="GAG34843.1"/>
    </source>
</evidence>
<dbReference type="InterPro" id="IPR027434">
    <property type="entry name" value="Homing_endonucl"/>
</dbReference>
<sequence>FDCEGSVWKDRNGYPRIRIKIHKAECILGNGKNFLLSLKCMLNLFGIETTEIWTITGYEKNGTKTKGLCLGVKTKSFNNFLKHINFRIKEKRKRMKDIMGSTMWDKPGFEGLHKVVR</sequence>
<reference evidence="1" key="1">
    <citation type="journal article" date="2014" name="Front. Microbiol.">
        <title>High frequency of phylogenetically diverse reductive dehalogenase-homologous genes in deep subseafloor sedimentary metagenomes.</title>
        <authorList>
            <person name="Kawai M."/>
            <person name="Futagami T."/>
            <person name="Toyoda A."/>
            <person name="Takaki Y."/>
            <person name="Nishi S."/>
            <person name="Hori S."/>
            <person name="Arai W."/>
            <person name="Tsubouchi T."/>
            <person name="Morono Y."/>
            <person name="Uchiyama I."/>
            <person name="Ito T."/>
            <person name="Fujiyama A."/>
            <person name="Inagaki F."/>
            <person name="Takami H."/>
        </authorList>
    </citation>
    <scope>NUCLEOTIDE SEQUENCE</scope>
    <source>
        <strain evidence="1">Expedition CK06-06</strain>
    </source>
</reference>